<comment type="caution">
    <text evidence="2">The sequence shown here is derived from an EMBL/GenBank/DDBJ whole genome shotgun (WGS) entry which is preliminary data.</text>
</comment>
<accession>A0A2U1APM5</accession>
<evidence type="ECO:0000259" key="1">
    <source>
        <dbReference type="Pfam" id="PF13340"/>
    </source>
</evidence>
<name>A0A2U1APM5_9BACT</name>
<evidence type="ECO:0000313" key="3">
    <source>
        <dbReference type="Proteomes" id="UP000245466"/>
    </source>
</evidence>
<dbReference type="InterPro" id="IPR052909">
    <property type="entry name" value="Transposase_6_like"/>
</dbReference>
<protein>
    <submittedName>
        <fullName evidence="2">Putative transposase</fullName>
    </submittedName>
</protein>
<organism evidence="2 3">
    <name type="scientific">Pontibacter virosus</name>
    <dbReference type="NCBI Taxonomy" id="1765052"/>
    <lineage>
        <taxon>Bacteria</taxon>
        <taxon>Pseudomonadati</taxon>
        <taxon>Bacteroidota</taxon>
        <taxon>Cytophagia</taxon>
        <taxon>Cytophagales</taxon>
        <taxon>Hymenobacteraceae</taxon>
        <taxon>Pontibacter</taxon>
    </lineage>
</organism>
<proteinExistence type="predicted"/>
<dbReference type="Pfam" id="PF13340">
    <property type="entry name" value="DUF4096"/>
    <property type="match status" value="1"/>
</dbReference>
<dbReference type="AlphaFoldDB" id="A0A2U1APM5"/>
<evidence type="ECO:0000313" key="2">
    <source>
        <dbReference type="EMBL" id="PVY38318.1"/>
    </source>
</evidence>
<sequence length="117" mass="13579">MRRYEISDHDWQRLSPLLPGKPGDVGCTPRDNRLFLNAVLWIARSGAPWRDLPERYGPWNSAYQRFRRWARKGVWQQVFEQLQEPDLDWLMLDSTTVRAHQHAAGQKNNGRGGVAGP</sequence>
<reference evidence="2 3" key="1">
    <citation type="submission" date="2018-04" db="EMBL/GenBank/DDBJ databases">
        <title>Genomic Encyclopedia of Type Strains, Phase IV (KMG-IV): sequencing the most valuable type-strain genomes for metagenomic binning, comparative biology and taxonomic classification.</title>
        <authorList>
            <person name="Goeker M."/>
        </authorList>
    </citation>
    <scope>NUCLEOTIDE SEQUENCE [LARGE SCALE GENOMIC DNA]</scope>
    <source>
        <strain evidence="2 3">DSM 100231</strain>
    </source>
</reference>
<feature type="domain" description="Insertion element IS402-like" evidence="1">
    <location>
        <begin position="6"/>
        <end position="79"/>
    </location>
</feature>
<dbReference type="PANTHER" id="PTHR46637">
    <property type="entry name" value="TIS1421-TRANSPOSASE PROTEIN A"/>
    <property type="match status" value="1"/>
</dbReference>
<keyword evidence="3" id="KW-1185">Reference proteome</keyword>
<dbReference type="NCBIfam" id="NF033580">
    <property type="entry name" value="transpos_IS5_3"/>
    <property type="match status" value="1"/>
</dbReference>
<dbReference type="EMBL" id="QEKI01000017">
    <property type="protein sequence ID" value="PVY38318.1"/>
    <property type="molecule type" value="Genomic_DNA"/>
</dbReference>
<gene>
    <name evidence="2" type="ORF">C8E01_11718</name>
</gene>
<dbReference type="Proteomes" id="UP000245466">
    <property type="component" value="Unassembled WGS sequence"/>
</dbReference>
<dbReference type="InterPro" id="IPR025161">
    <property type="entry name" value="IS402-like_dom"/>
</dbReference>
<dbReference type="PANTHER" id="PTHR46637:SF1">
    <property type="entry name" value="BLL5188 PROTEIN"/>
    <property type="match status" value="1"/>
</dbReference>